<evidence type="ECO:0000313" key="4">
    <source>
        <dbReference type="EMBL" id="RYU60247.1"/>
    </source>
</evidence>
<organism evidence="3 5">
    <name type="scientific">Aliivibrio finisterrensis</name>
    <dbReference type="NCBI Taxonomy" id="511998"/>
    <lineage>
        <taxon>Bacteria</taxon>
        <taxon>Pseudomonadati</taxon>
        <taxon>Pseudomonadota</taxon>
        <taxon>Gammaproteobacteria</taxon>
        <taxon>Vibrionales</taxon>
        <taxon>Vibrionaceae</taxon>
        <taxon>Aliivibrio</taxon>
    </lineage>
</organism>
<reference evidence="5 6" key="1">
    <citation type="submission" date="2019-02" db="EMBL/GenBank/DDBJ databases">
        <title>Genome sequences of Aliivibrio finisterrensis strains from farmed Atlantic salmon.</title>
        <authorList>
            <person name="Bowman J.P."/>
        </authorList>
    </citation>
    <scope>NUCLEOTIDE SEQUENCE [LARGE SCALE GENOMIC DNA]</scope>
    <source>
        <strain evidence="4 6">A21</strain>
        <strain evidence="3 5">A46</strain>
    </source>
</reference>
<dbReference type="EMBL" id="SEZN01000053">
    <property type="protein sequence ID" value="RYU60247.1"/>
    <property type="molecule type" value="Genomic_DNA"/>
</dbReference>
<sequence>MLSKLLFVRINQRSMIMCYRYKFMSIFFLTLVAPISFAENIVVPKVKYNYVSFSSISDKNELKTHTVAAKLSVPINVKRAPVIIIAHGSGGIDERGYKYSKSFNDANIATLEIDMWAARGLDGGLSRPKHVKETLPDIYGAVKYLTSRSDIDTDRIGFIGFSWGGVLAMLIANDTNVLSHNLTALIANYPVCWAYNKIPGYDFKEVKPNKSLLVISGGHDEYDDPQDCANLIDFLPQDSKLRTKHIHFDDATHAFELPRPSSSFFDPYAFKGKGGLVSISYNKKATDVSVTKAVSFMKDKIVNRSVISQRH</sequence>
<feature type="domain" description="Dienelactone hydrolase" evidence="2">
    <location>
        <begin position="126"/>
        <end position="299"/>
    </location>
</feature>
<evidence type="ECO:0000313" key="5">
    <source>
        <dbReference type="Proteomes" id="UP000294063"/>
    </source>
</evidence>
<dbReference type="InterPro" id="IPR029058">
    <property type="entry name" value="AB_hydrolase_fold"/>
</dbReference>
<dbReference type="AlphaFoldDB" id="A0A4Q5KNV8"/>
<dbReference type="GO" id="GO:0004252">
    <property type="term" value="F:serine-type endopeptidase activity"/>
    <property type="evidence" value="ECO:0007669"/>
    <property type="project" value="InterPro"/>
</dbReference>
<evidence type="ECO:0000313" key="6">
    <source>
        <dbReference type="Proteomes" id="UP000294166"/>
    </source>
</evidence>
<name>A0A4Q5KNV8_9GAMM</name>
<accession>A0A4Q5KNV8</accession>
<dbReference type="Proteomes" id="UP000294166">
    <property type="component" value="Unassembled WGS sequence"/>
</dbReference>
<keyword evidence="6" id="KW-1185">Reference proteome</keyword>
<dbReference type="GO" id="GO:0006508">
    <property type="term" value="P:proteolysis"/>
    <property type="evidence" value="ECO:0007669"/>
    <property type="project" value="InterPro"/>
</dbReference>
<dbReference type="EMBL" id="SEZK01000050">
    <property type="protein sequence ID" value="RYU48230.1"/>
    <property type="molecule type" value="Genomic_DNA"/>
</dbReference>
<dbReference type="GO" id="GO:0052689">
    <property type="term" value="F:carboxylic ester hydrolase activity"/>
    <property type="evidence" value="ECO:0007669"/>
    <property type="project" value="UniProtKB-ARBA"/>
</dbReference>
<protein>
    <recommendedName>
        <fullName evidence="2">Dienelactone hydrolase domain-containing protein</fullName>
    </recommendedName>
</protein>
<gene>
    <name evidence="4" type="ORF">ERW53_19150</name>
    <name evidence="3" type="ORF">ERW57_17725</name>
</gene>
<dbReference type="Proteomes" id="UP000294063">
    <property type="component" value="Unassembled WGS sequence"/>
</dbReference>
<dbReference type="SUPFAM" id="SSF53474">
    <property type="entry name" value="alpha/beta-Hydrolases"/>
    <property type="match status" value="1"/>
</dbReference>
<dbReference type="Pfam" id="PF01738">
    <property type="entry name" value="DLH"/>
    <property type="match status" value="1"/>
</dbReference>
<evidence type="ECO:0000313" key="3">
    <source>
        <dbReference type="EMBL" id="RYU48230.1"/>
    </source>
</evidence>
<evidence type="ECO:0000259" key="2">
    <source>
        <dbReference type="Pfam" id="PF01738"/>
    </source>
</evidence>
<dbReference type="InterPro" id="IPR002471">
    <property type="entry name" value="Pept_S9_AS"/>
</dbReference>
<dbReference type="PROSITE" id="PS00708">
    <property type="entry name" value="PRO_ENDOPEP_SER"/>
    <property type="match status" value="1"/>
</dbReference>
<dbReference type="PANTHER" id="PTHR22946:SF9">
    <property type="entry name" value="POLYKETIDE TRANSFERASE AF380"/>
    <property type="match status" value="1"/>
</dbReference>
<evidence type="ECO:0000256" key="1">
    <source>
        <dbReference type="ARBA" id="ARBA00022801"/>
    </source>
</evidence>
<dbReference type="Gene3D" id="3.40.50.1820">
    <property type="entry name" value="alpha/beta hydrolase"/>
    <property type="match status" value="1"/>
</dbReference>
<comment type="caution">
    <text evidence="3">The sequence shown here is derived from an EMBL/GenBank/DDBJ whole genome shotgun (WGS) entry which is preliminary data.</text>
</comment>
<dbReference type="InterPro" id="IPR050261">
    <property type="entry name" value="FrsA_esterase"/>
</dbReference>
<proteinExistence type="predicted"/>
<keyword evidence="1" id="KW-0378">Hydrolase</keyword>
<dbReference type="InterPro" id="IPR002925">
    <property type="entry name" value="Dienelactn_hydro"/>
</dbReference>
<dbReference type="PANTHER" id="PTHR22946">
    <property type="entry name" value="DIENELACTONE HYDROLASE DOMAIN-CONTAINING PROTEIN-RELATED"/>
    <property type="match status" value="1"/>
</dbReference>